<dbReference type="VEuPathDB" id="TriTrypDB:LtaPh_1009100"/>
<dbReference type="PANTHER" id="PTHR23202">
    <property type="entry name" value="WASP INTERACTING PROTEIN-RELATED"/>
    <property type="match status" value="1"/>
</dbReference>
<accession>A0A640KG44</accession>
<feature type="compositionally biased region" description="Polar residues" evidence="1">
    <location>
        <begin position="6673"/>
        <end position="6682"/>
    </location>
</feature>
<keyword evidence="2" id="KW-1133">Transmembrane helix</keyword>
<feature type="transmembrane region" description="Helical" evidence="2">
    <location>
        <begin position="6400"/>
        <end position="6425"/>
    </location>
</feature>
<gene>
    <name evidence="3" type="ORF">LtaPh_1009100</name>
</gene>
<evidence type="ECO:0000313" key="3">
    <source>
        <dbReference type="EMBL" id="GET86479.1"/>
    </source>
</evidence>
<feature type="region of interest" description="Disordered" evidence="1">
    <location>
        <begin position="4884"/>
        <end position="4906"/>
    </location>
</feature>
<dbReference type="Proteomes" id="UP000419144">
    <property type="component" value="Unassembled WGS sequence"/>
</dbReference>
<reference evidence="3" key="1">
    <citation type="submission" date="2019-11" db="EMBL/GenBank/DDBJ databases">
        <title>Leishmania tarentolae CDS.</title>
        <authorList>
            <person name="Goto Y."/>
            <person name="Yamagishi J."/>
        </authorList>
    </citation>
    <scope>NUCLEOTIDE SEQUENCE [LARGE SCALE GENOMIC DNA]</scope>
    <source>
        <strain evidence="3">Parrot Tar II</strain>
    </source>
</reference>
<name>A0A640KG44_LEITA</name>
<evidence type="ECO:0000256" key="2">
    <source>
        <dbReference type="SAM" id="Phobius"/>
    </source>
</evidence>
<feature type="region of interest" description="Disordered" evidence="1">
    <location>
        <begin position="6561"/>
        <end position="6724"/>
    </location>
</feature>
<keyword evidence="2" id="KW-0472">Membrane</keyword>
<dbReference type="EMBL" id="BLBS01000011">
    <property type="protein sequence ID" value="GET86479.1"/>
    <property type="molecule type" value="Genomic_DNA"/>
</dbReference>
<feature type="compositionally biased region" description="Basic residues" evidence="1">
    <location>
        <begin position="6575"/>
        <end position="6586"/>
    </location>
</feature>
<sequence>MALGFDGKRAWWWRSSAANWQRNARVRSLLLACMCAVLAAVVTPVCVAITFSLTNAQQPSLYQTIQLTLESNPLAQDPIITTSDLVFFVTSTETEKCVYDSTPTETTPGYHAVTPTGSGGFTGQLMVAVTSMEFTTETAYYPCYLSKSAKSATIVRRGYVPPGSADTLVVWPPIYTSFSMSPTNANGGEGPASLSIVQAEHIDRPINQGLSGGYTILLVPCGSIPVSGSRVESNCDDLNALVTPCAKIGLASTIPAGVVPLSSLQGASTYKVTGNFVVPYNPNTKGYYTCVPYCYSAAGDCGESTAGMSFTVVASASSTNSSYVLTFGSANPGVYKRTPGLPQAREQGIIYFTGTGLSKSDTIKVIRPQDICTSPTAALLTNLNVGPLEVTPESEGTVTAQALFVAPDLVKVQVVGRVCYRRAASGLWSSAYLSASHEVADFTIDILQPTGFEMTSTKPSVGETLTLTFQGSGLDGSIDKAYLSSSSASNPCDRTESESTLSSVRTKSKASNNNMYFACKMSGDSTTASTCTVLVDPEDTNAAMILRVCYLKGGSSGQTNFAQIDGTVALQARNPTYAVTPYPMFAGQSVKLAFTGVDLHADDEVQLIAPTGTCGDTSSILTTVTIHSVEEVVPNTVYQYTLVGAAETCILVCYRHVGSDTWVVARGADGRPAVSSDCAASSIYISAFPVRYRITNLAAPGDNSPTVGTLLTVGETATVRFTTASGQKFSSTTTPTDIKVVQAVNTCVTAPCGTENAAACAKTQITTDYAGAVTKVSSTAFSASIQVSREDVNYIVCVQTSSSSEAYVAVLPTSVISATSTAFSFITAQQNPRLLSNSPNTWRVAMNTLYTTFSGSSLDANTNVVYAVASTALLAFQESEGTVVAVCPPVPQTPATVLTSAMVIENSTSTTTVATYTRADRLHDGQYVYLCYAWSADGTDSHITMAGRVLVSAAIPSSFMWKVPTETSSLRAGQPFQLSFSSNVTRLSATNDAVYFYSYLRSSSPNPNCYCDPTACSTGKLITYGSDITFTSATTNATDDTTIYTAPLGFSNYDYSAIYIICYTAFGQVADTYIGRVTVDMANPTYYTVSSVAEPENRVGAPISIKVTRRCVTAACALTLQDSLRLIPSAVQCSDLSVDSPSDSTPPVEEASVQAIGDPVLGPGAVSLSRTFVVDDEGTYRVCYRLASGTTYSDIVFSISYTRSLLKVVTANPQQATPVPSAPSAGQFVIMNLVCTTTSLCSTCTMLRLVPGVRASCWADVPGTYQSDSCLTTTSVQYPDLYFVEGSYTVCYGSSYTTSRRIPGTFTVTSANPSSYTPTDESGYAVYTNQITDYTLDITGTGLSTTDTVFLLTDKGYSCHDLRTGVVQDQGNLSSLFLPSVKPYPLQLTPTGVSWVVSNHAKRFGGGLLTDTELCPGNNAPCLLKLCYMRSGTSWAPVTLTSSSSSPTPAPSGIELWASNPSSVEFDRYPLVIGMYVMATVQGSQLLIEDAVTINAGNCNGAAVTVSVTGAVYVDPTGQKWYGVLRVTGAASSYAVCYWHAGSPTEVASVTFAGETSVSTILILRTPLYYVLSPLNFTSMNTPLTMYEELIVGASFVNQGTLSAALTYVQLITADTSVSECNYGPFQSVATGSKPFPVVLTLSAVPGSDTADSLTLFQGRLNVATGAYAMCMNTTNGLFRVVNAPPSAAYIEADSNEVLVYDPVPITYTAAPPKVMLGQVVTLTFSSTPATSSKDDPDRPPVKLEAGDVAQIVDGTLFECGFPNATVLAAGKVSASESSVGSTTVSLTLPITYEWGSGGVLAAGKNFTVCYQKQKSTFATSPRIRSAADRNLHITPVVPTKWTAQPQQAQVNAPLSITFYGDIEEEDLLSAADVAFLVSVPKGTEPTLSLCQIASGPLSGARESPIVVTEGTMSMLDKVNTLWSIPAKVLPADTYVVCYKSKNNGQPVYVSSPATLVVYPTQSPSGAYLARDATSVVNNLNVLQGERVFLLFNTTVPLDVVLDNNRGSSSNSVSSFKTYDEVRITDTSSCSTPLGAGVVDSIPVDFGYAPLGIVDKATGLSVPYLNLRIRADVGNYYVCMRRRNRESWEAYYEFEVVGGLQVLPAVLKVSAAAVLAFTAVPTIPRVWVPHTEVQVSYSAGFSMENVEKFFFVAYTGTGSVTDSDEINGDSCYRPASLSEAASASVTLVNSTLQVYRVNPLFTQYSFGTPGTYLLCYQITGSNIASVYPTALTVANPSPTAYIVPTLLAVQHAFTMSIVAMDAIFVAGASHVAQIYTTPDPTLIPNCTEGTVPTGGNVHFTSFIATNASCASVEPTLVTPGYYFLCFLTSSQKEYFVVPNKAGGYVFSVGLVGAQKYTVAPSPAYLGQLLDVTITGSELSRNDHVKVVRVTPDEASYETQCNPTAENADASESAGAVGSTVQSLSGTVAHYYPRVNETGTFILCYQSAALSNTWIWVTDIHDFTVGAAHPTHYSLSVDTPYETQVLQLFIHDSGDDVTGKEGRLQDTDQLKLVSRGSGPMGFDCTADATTSSAIGTITYLSAQSNSSTHVYQICSSTVVSVTVCYALSGATAVSPSWAEVPFKSPPTTYIFMGVSIEADPFVGPLRGLSSNPSGADTVWVAPRPYEPFSFYFTTAVAGVEVQRVAFAQSPVTLCALDVKYVTPLFYQKEPQQMNTFTVSLPSSGSYTLYIGPYTSVTAPNITHGTPLLVGQCDPCNFTPRYALAGTEVLLSFPSSTGGTLSNKDELRLFPVSQGLAGRPCEATTGAYAGVTLNPDPSLSTSSITVFKVTTGGETDPTKYLGEYYVCYRLMKAPPATTGSSAPTFAVVAENNGTASIFSVYPADLLTAKGCPASQMYALETAVFNVTARDTVLYPNVAFTPSDVFIVVPSDILSSTVGGGCGSITDVDAIIAASGGRAQLAKLDTYGNGYSNWYLTFAPQVTTVSYSWCFKMQYDAIFRNISVSLQTVQMENPNAVITSPPVILPTSTPVNIYIKGSGMLVTDNVYIVPATELCTETCNRPLTPSEWPDVAHTTQYVNSTTMLVTFAQPISVVVSLGVCYRRTGRYLTRLANIAVLEPNPTSYTVNFAPRVGTRPTLTFTGEKLTGTDTMMIVKPGDLCLEEGAVATGTFVSVSEDAKTSQFLLTLVGSAVLAKSYTVCYKISTVGAYVDVSPVLQVLEGGPSSVLSSNTPMRGRATVLTVADPQLDDEMYIACVGCSCFDEVEAVVPYGSAHAKAHPVEGSSSNAVDTVSISLRVGFDDSRSYPVCYRRNGSGYAQVGGPDYFVTPVPNSPSAVAGLPASAQYQGQRLQYSFSEYTTAVPLSSGDLVMLVQAGRTCWDNVEMEPSLIVVQTSQLTSTVESLGIGKWDAHVPSLGPDVPPSTPPLFPLSYILCYRQLGQLEYVSVPFEMQATVMKAADPATFETQPTVVEKGMLEVSVTFSYTDAGKDGDEAYVVQFTDLTDTVCDDATSTIVSPLGKAYPTYLMNMSGGAVAGSSSTAVCYTRANATVAEVPQLLTVAESNPSGYITNVAPESVARERQYIEFAITGSGLSVESDTVAFTDVPCAIAPRPFESSSYLARLGDASYDGTAYKVVTQFTSPTSPITIYVCYQHNSVWREVGSALKLDAPQPLTVSVTSANGAMATPRAGQHLHLQLVDGRVTAPIAAAVLSAKTTGEGTWCHNYTAAHVQEPALTIVSAAILDVPVWQVSGDARLCIQYDDGTPWADVASSIDAPSISIGPANPSVMDVFPSPPRVGQSVTLTFHLLVSSNAGDMVKITAPDYVACETAESIVGFPATMPVTVKDAATTTITLVDSTDPLLYRSFNATGAYRVCYYSAEEMSWGVVGGTLAAGSVTVETLVPQSWDIAAGDSTVGQEFALAFHDELSLLKPSSGDDLVWATPPSLSCGEDPYTCKGCIIFEWNTSQSTPTTAVTAANASVHVGGMNLCYRLAAATAALVPGSLDIKTGPIQCVEEDSFISGQQTPITFRLEEGTSVTDDSWRLSFYATTSLHCNDRYLESFVPGSARLQEVTSTSATYLVVWPPGLGITSKEYTICYTHNMLIGPVCTCGQIDAKNGECYITGSPGSPQSFEPSPHPTYVGQTMTLNFVVNASMTAYPPTAIKFVTYVDELTSCEGTPAFTPVGATLTKVSELLYTYVFKHNYALGPSTLVVCALTDLSTSYSRVASVIVPSSPTTNNTLWIRPYLGLTTFPSEAKFLLSMQTLNLTFTMASQNEDDVVSTNDLITVVPHPDDCTESYISTQDAPTLLTMFYLPDTAFLTLPATVLSVNASLFLTRSLVTFAAGTAGQGTHTFCYKLDKGTWAPVLPTLTIGEALISSCSITGALSPSNGDNGGSSGATTNNGGSLRAMFYAPTQILGTALFEELASPLTDAVRVVSQSEWCTNDAAAVFTIDVAPRPSSGAGSGGVQAVFFAPLPGAYKVCYRFGTSTNWSPGCTNLAVTDPTPIGETTGCWNIGQTVDMKTTHVISGYTFTTSDRLRLVQGSLPCLLSDGSSTTSSSTVTVGDATQPAYGILLSDVVAGQKTYVMPPAFFRTNTNDVRLCYTDAAGNQFAVPLDFVGNPGQSLFPVEARQPTSVFFSQKRIQVGQRLFMNFTSAIASVTPLLRPFAALPAPYTPGPAFNGTFDGATLLSVPSSTAYTDGRCAAALRTGALATTSFLGVYGSVAQSGEGYVPYTIGNYDPTVAQHYVVCYQLATCGVVDSGDPLQVYNMNPSDVYTDVSAPRRGQLITVLFVRDTSSPSAALLTPGSDRGIKQSNLDSCWTLTDIDGQPVEGTSELTYFTTIFYAQAPELASTTVTRSCYKLSEGGWSEVPNGVGNVLAANPKNFATTPISARVNQVNYIHFYGTGLGSNDRVKLIVDSSSCSEDSVPPSSLAAYSPSAPNSATAGTSEGWKVTEVSSDGSTATLNFTSSSTGTLSVCYRLETDTVWTLVYGNLIIYERDPPTVRSTPVATLEGELFTLDFTASTEGISALSPNDRVVLYYGSDVSCVAPTADETAPSVTASPSRTDTLPLSIAYQLDVGTRGNYTLCYNVAISSVSGGYVSVWGYDVVVVAPNPQNMTLYPLRESKIYRPNELLTYVFAGWGLAATTEKMDSVKLIQASAGSSTTDAMCQKNPAAQEITYYSLNANGTNAEQVWRVSPAGMNILYSVCYKLYGGQYHVMGEALTITGTASPSGATSAKLSGSSGTISSGESMSWTLVGVDAQSCAHDEALLFFSVNDCYDVSYYVDVKSIMSSSALMEITFPAGASVVSNCNGVTQLRVPWTYVLDEGLPSGPESAPTASLSLCYWSHGNEAVSVLLSDDITFSEGVPPPLSITLSVTAHEVFSFELFVSPTTTDWVVLVSNPENCVGVSAPANDAVFTDLTYSATTGMATVTAAVPVAGMYYVCYSHQTGICAPSTGRECARVVAQVEATAASPQSWSGQPTPVYVSSLFVIKLAFASNGDAAAQGTTASAWLTAMATGKLPLTMRDVWVACAQSQITASLRYSLTYHNANDSWITDQIFMRSGPYALCYTAQSTAGAPLHLFSPVSNAGPVVWASTVTGVNLPSLMTVANVNTVVLTGGGLSTTDVVIAVGLPSSNAPTLASDATELPSDICTNEAYTPRVISTNPTSEKTTGMISMLRNLVFTTAGDYVLCYTATYGLTTSDSEPSADTESVTGTAVLITPTAFIVSPSVISMTVTSAVLEVGVELDILFTGSGLMLSDMAALVYVGSIEGSPTVQTVCLGSSVAYKTMVSVSADGTNAKYSTIPAEKGVHMVCFRKSLSSIPILFPTKLSIGVRTAVKANFTVQPGGCTALLVCTIQPTITLLDTSNLATSAPQSSVSMQLYLTDGTTPAPAGYLSGSTEYSHVDFTNFTFWALRVSTEGSYIMKATVTLPGGDTLMATSSVVKVSKGSGAVADVAEVSCLPIGILDRTIGSTKDTVDCLITALTSDALSGFKVLVNVGTASLVNQNGTTIDGLPTYNFLVTAPSEASLETGLVNSMSILVTPTPPYETLPVRNSPVTVRLATSPSSLTTIGCSAETGQLPLPNMVRVGGNLTCYVQGIAKIQGQAHNIVARPEDLKVNYYYNGDESTSAVVSLGPYPLDINGRYDFALKPVSSLTISVAGTVFSTDGASTSSSGAKSTWVAMANSPQTFNLIGVPTATASRLMCASTRTGSMTWYTPTEPLQCTATLADAQGPVNGLQSEYSLRLPDGGSVSEFNNSAWGVSLVWKLAAPPPPSSSVNSMKSVLPQQQPYAVGPVVYTLAAAVRQSFRVEVMYSTSITAIATYTGDLVYVASVLKTVPKLTQGKTVSITFAGIGLVTTHRYTLGDASNCSSVLSEARPTEGSADGQLVLTFEVPNAAFTICFAPPDAPTGLQPLLAMQWTPETTGGPSRGWTGDDLVLLIVGVLVLFILVVLLIILLWCIFCAREEDSPDNIVDEEHLITHHAPARMATITPRAGGTGQKVYMPPRANNRYVLRSANESLPVAWSSPAPLPAVTSSTPPPPPSSSTPAAPQQQQHPQYNPSSNTQIRINIHDSDGADLAAPRAPHLQAITPAAATSMAYSSSGSSSLPPATRRKRHHQRSHRSSSANSDYPPHQEHQSKSKYADLDSTAPQPPLPSDSISLTGTSAPEARKSVPPLPPPPLPSVTLLGHTEPTPSAASGLVDSPRHAATNATAGTMQNMFPPPMPTTLPASSTAAQSPPSGSHEHLHHTASGMGVGSLGPFRSDNGAMEVLEPIIVAGHTSKPMVRSASLPR</sequence>
<protein>
    <recommendedName>
        <fullName evidence="5">Membrane-associated protein</fullName>
    </recommendedName>
</protein>
<evidence type="ECO:0008006" key="5">
    <source>
        <dbReference type="Google" id="ProtNLM"/>
    </source>
</evidence>
<keyword evidence="4" id="KW-1185">Reference proteome</keyword>
<dbReference type="PANTHER" id="PTHR23202:SF124">
    <property type="entry name" value="C2H2-TYPE DOMAIN-CONTAINING PROTEIN-RELATED"/>
    <property type="match status" value="1"/>
</dbReference>
<evidence type="ECO:0000256" key="1">
    <source>
        <dbReference type="SAM" id="MobiDB-lite"/>
    </source>
</evidence>
<feature type="compositionally biased region" description="Low complexity" evidence="1">
    <location>
        <begin position="6509"/>
        <end position="6526"/>
    </location>
</feature>
<organism evidence="3 4">
    <name type="scientific">Leishmania tarentolae</name>
    <name type="common">Sauroleishmania tarentolae</name>
    <dbReference type="NCBI Taxonomy" id="5689"/>
    <lineage>
        <taxon>Eukaryota</taxon>
        <taxon>Discoba</taxon>
        <taxon>Euglenozoa</taxon>
        <taxon>Kinetoplastea</taxon>
        <taxon>Metakinetoplastina</taxon>
        <taxon>Trypanosomatida</taxon>
        <taxon>Trypanosomatidae</taxon>
        <taxon>Leishmaniinae</taxon>
        <taxon>Leishmania</taxon>
        <taxon>lizard Leishmania</taxon>
    </lineage>
</organism>
<feature type="compositionally biased region" description="Basic and acidic residues" evidence="1">
    <location>
        <begin position="6596"/>
        <end position="6608"/>
    </location>
</feature>
<feature type="compositionally biased region" description="Low complexity" evidence="1">
    <location>
        <begin position="6561"/>
        <end position="6574"/>
    </location>
</feature>
<feature type="region of interest" description="Disordered" evidence="1">
    <location>
        <begin position="6493"/>
        <end position="6528"/>
    </location>
</feature>
<comment type="caution">
    <text evidence="3">The sequence shown here is derived from an EMBL/GenBank/DDBJ whole genome shotgun (WGS) entry which is preliminary data.</text>
</comment>
<keyword evidence="2" id="KW-0812">Transmembrane</keyword>
<dbReference type="OrthoDB" id="262785at2759"/>
<evidence type="ECO:0000313" key="4">
    <source>
        <dbReference type="Proteomes" id="UP000419144"/>
    </source>
</evidence>
<feature type="compositionally biased region" description="Low complexity" evidence="1">
    <location>
        <begin position="4884"/>
        <end position="4903"/>
    </location>
</feature>
<feature type="compositionally biased region" description="Low complexity" evidence="1">
    <location>
        <begin position="6691"/>
        <end position="6705"/>
    </location>
</feature>
<proteinExistence type="predicted"/>